<feature type="region of interest" description="Disordered" evidence="1">
    <location>
        <begin position="1"/>
        <end position="26"/>
    </location>
</feature>
<comment type="caution">
    <text evidence="2">The sequence shown here is derived from an EMBL/GenBank/DDBJ whole genome shotgun (WGS) entry which is preliminary data.</text>
</comment>
<organism evidence="2 3">
    <name type="scientific">Sphingomonas psychrolutea</name>
    <dbReference type="NCBI Taxonomy" id="1259676"/>
    <lineage>
        <taxon>Bacteria</taxon>
        <taxon>Pseudomonadati</taxon>
        <taxon>Pseudomonadota</taxon>
        <taxon>Alphaproteobacteria</taxon>
        <taxon>Sphingomonadales</taxon>
        <taxon>Sphingomonadaceae</taxon>
        <taxon>Sphingomonas</taxon>
    </lineage>
</organism>
<dbReference type="Proteomes" id="UP000618591">
    <property type="component" value="Unassembled WGS sequence"/>
</dbReference>
<keyword evidence="3" id="KW-1185">Reference proteome</keyword>
<sequence length="51" mass="5230">MAASVQDTNATRSEAQATRAPWQPLGFEKVAAADAKGGTGTFNPGDANTYS</sequence>
<evidence type="ECO:0000313" key="3">
    <source>
        <dbReference type="Proteomes" id="UP000618591"/>
    </source>
</evidence>
<accession>A0ABQ1H8X2</accession>
<dbReference type="EMBL" id="BMDW01000037">
    <property type="protein sequence ID" value="GGA62013.1"/>
    <property type="molecule type" value="Genomic_DNA"/>
</dbReference>
<evidence type="ECO:0000313" key="2">
    <source>
        <dbReference type="EMBL" id="GGA62013.1"/>
    </source>
</evidence>
<evidence type="ECO:0000256" key="1">
    <source>
        <dbReference type="SAM" id="MobiDB-lite"/>
    </source>
</evidence>
<gene>
    <name evidence="2" type="ORF">GCM10011395_35390</name>
</gene>
<protein>
    <submittedName>
        <fullName evidence="2">Uncharacterized protein</fullName>
    </submittedName>
</protein>
<feature type="compositionally biased region" description="Polar residues" evidence="1">
    <location>
        <begin position="1"/>
        <end position="16"/>
    </location>
</feature>
<reference evidence="3" key="1">
    <citation type="journal article" date="2019" name="Int. J. Syst. Evol. Microbiol.">
        <title>The Global Catalogue of Microorganisms (GCM) 10K type strain sequencing project: providing services to taxonomists for standard genome sequencing and annotation.</title>
        <authorList>
            <consortium name="The Broad Institute Genomics Platform"/>
            <consortium name="The Broad Institute Genome Sequencing Center for Infectious Disease"/>
            <person name="Wu L."/>
            <person name="Ma J."/>
        </authorList>
    </citation>
    <scope>NUCLEOTIDE SEQUENCE [LARGE SCALE GENOMIC DNA]</scope>
    <source>
        <strain evidence="3">CGMCC 1.10106</strain>
    </source>
</reference>
<name>A0ABQ1H8X2_9SPHN</name>
<proteinExistence type="predicted"/>